<evidence type="ECO:0000313" key="2">
    <source>
        <dbReference type="Proteomes" id="UP000001299"/>
    </source>
</evidence>
<gene>
    <name evidence="1" type="ordered locus">bpr_II367</name>
</gene>
<dbReference type="EMBL" id="CP001812">
    <property type="protein sequence ID" value="ADL36304.1"/>
    <property type="molecule type" value="Genomic_DNA"/>
</dbReference>
<accession>E0S4H2</accession>
<dbReference type="HOGENOM" id="CLU_2394225_0_0_9"/>
<keyword evidence="1" id="KW-0614">Plasmid</keyword>
<keyword evidence="2" id="KW-1185">Reference proteome</keyword>
<protein>
    <submittedName>
        <fullName evidence="1">Uncharacterized protein</fullName>
    </submittedName>
</protein>
<evidence type="ECO:0000313" key="1">
    <source>
        <dbReference type="EMBL" id="ADL36304.1"/>
    </source>
</evidence>
<reference evidence="1 2" key="1">
    <citation type="journal article" date="2010" name="PLoS ONE">
        <title>The glycobiome of the rumen bacterium Butyrivibrio proteoclasticus B316(T) highlights adaptation to a polysaccharide-rich environment.</title>
        <authorList>
            <person name="Kelly W.J."/>
            <person name="Leahy S.C."/>
            <person name="Altermann E."/>
            <person name="Yeoman C.J."/>
            <person name="Dunne J.C."/>
            <person name="Kong Z."/>
            <person name="Pacheco D.M."/>
            <person name="Li D."/>
            <person name="Noel S.J."/>
            <person name="Moon C.D."/>
            <person name="Cookson A.L."/>
            <person name="Attwood G.T."/>
        </authorList>
    </citation>
    <scope>NUCLEOTIDE SEQUENCE [LARGE SCALE GENOMIC DNA]</scope>
    <source>
        <strain evidence="2">ATCC 51982 / DSM 14932 / B316</strain>
        <plasmid evidence="2">Plasmid pCY360</plasmid>
    </source>
</reference>
<dbReference type="RefSeq" id="WP_013282953.1">
    <property type="nucleotide sequence ID" value="NC_014389.1"/>
</dbReference>
<name>E0S4H2_BUTPB</name>
<dbReference type="AlphaFoldDB" id="E0S4H2"/>
<dbReference type="KEGG" id="bpb:bpr_II367"/>
<dbReference type="Proteomes" id="UP000001299">
    <property type="component" value="Plasmid pCY360"/>
</dbReference>
<geneLocation type="plasmid" evidence="1 2">
    <name>pCY360</name>
</geneLocation>
<organism evidence="1 2">
    <name type="scientific">Butyrivibrio proteoclasticus (strain ATCC 51982 / DSM 14932 / B316)</name>
    <name type="common">Clostridium proteoclasticum</name>
    <dbReference type="NCBI Taxonomy" id="515622"/>
    <lineage>
        <taxon>Bacteria</taxon>
        <taxon>Bacillati</taxon>
        <taxon>Bacillota</taxon>
        <taxon>Clostridia</taxon>
        <taxon>Lachnospirales</taxon>
        <taxon>Lachnospiraceae</taxon>
        <taxon>Butyrivibrio</taxon>
    </lineage>
</organism>
<proteinExistence type="predicted"/>
<sequence length="93" mass="10772">MKFAFQDQVSFTDTKSFDKYVASWRIERMKYIVFFIGGIRKVEIPADVEKRTRELVSLGYPVYQFSEDGYKNLLAEDNAATVAEKANKVIFAM</sequence>